<dbReference type="Pfam" id="PF03816">
    <property type="entry name" value="LytR_cpsA_psr"/>
    <property type="match status" value="1"/>
</dbReference>
<dbReference type="EMBL" id="JACBZM010000001">
    <property type="protein sequence ID" value="NYI46753.1"/>
    <property type="molecule type" value="Genomic_DNA"/>
</dbReference>
<keyword evidence="2" id="KW-0732">Signal</keyword>
<protein>
    <submittedName>
        <fullName evidence="4">LCP family protein required for cell wall assembly</fullName>
    </submittedName>
</protein>
<dbReference type="RefSeq" id="WP_179650640.1">
    <property type="nucleotide sequence ID" value="NZ_JACBZM010000001.1"/>
</dbReference>
<dbReference type="AlphaFoldDB" id="A0A7Z0CPW8"/>
<dbReference type="NCBIfam" id="TIGR00350">
    <property type="entry name" value="lytR_cpsA_psr"/>
    <property type="match status" value="1"/>
</dbReference>
<evidence type="ECO:0000259" key="3">
    <source>
        <dbReference type="Pfam" id="PF03816"/>
    </source>
</evidence>
<dbReference type="Proteomes" id="UP000562045">
    <property type="component" value="Unassembled WGS sequence"/>
</dbReference>
<dbReference type="InterPro" id="IPR004474">
    <property type="entry name" value="LytR_CpsA_psr"/>
</dbReference>
<accession>A0A7Z0CPW8</accession>
<sequence>MRTFIRTTLLALLLGVVAIVVPDSTPAPTQFTIVKLDRSDGVDVDPDVIWVLAVGSDARPRENPLRVRGDALQLVGINTRTGAATAIGIPRDSWVPIPGVGSNRVNAALYYGGPELLGRTVGNLVGLQPDYVVVATFSGLAELVKGIGGITVNNPRAFSDAHLHPRGWPKGRVRLNGMKAVEFARVRKSLPRGDFDRSANQQRVIRGIQRRVAERAAEPGFIEGQVINVLRHLSTRGLSPAELFRVAQAIAQVDPAKVTGCVLQGRGASINGASVVLPDTRAARRYGDDARKDAVIRRC</sequence>
<dbReference type="Gene3D" id="3.40.630.190">
    <property type="entry name" value="LCP protein"/>
    <property type="match status" value="1"/>
</dbReference>
<organism evidence="4 5">
    <name type="scientific">Nocardioides aromaticivorans</name>
    <dbReference type="NCBI Taxonomy" id="200618"/>
    <lineage>
        <taxon>Bacteria</taxon>
        <taxon>Bacillati</taxon>
        <taxon>Actinomycetota</taxon>
        <taxon>Actinomycetes</taxon>
        <taxon>Propionibacteriales</taxon>
        <taxon>Nocardioidaceae</taxon>
        <taxon>Nocardioides</taxon>
    </lineage>
</organism>
<comment type="similarity">
    <text evidence="1">Belongs to the LytR/CpsA/Psr (LCP) family.</text>
</comment>
<evidence type="ECO:0000313" key="4">
    <source>
        <dbReference type="EMBL" id="NYI46753.1"/>
    </source>
</evidence>
<dbReference type="InterPro" id="IPR050922">
    <property type="entry name" value="LytR/CpsA/Psr_CW_biosynth"/>
</dbReference>
<evidence type="ECO:0000313" key="5">
    <source>
        <dbReference type="Proteomes" id="UP000562045"/>
    </source>
</evidence>
<dbReference type="PANTHER" id="PTHR33392:SF6">
    <property type="entry name" value="POLYISOPRENYL-TEICHOIC ACID--PEPTIDOGLYCAN TEICHOIC ACID TRANSFERASE TAGU"/>
    <property type="match status" value="1"/>
</dbReference>
<proteinExistence type="inferred from homology"/>
<dbReference type="PANTHER" id="PTHR33392">
    <property type="entry name" value="POLYISOPRENYL-TEICHOIC ACID--PEPTIDOGLYCAN TEICHOIC ACID TRANSFERASE TAGU"/>
    <property type="match status" value="1"/>
</dbReference>
<feature type="chain" id="PRO_5039437508" evidence="2">
    <location>
        <begin position="23"/>
        <end position="299"/>
    </location>
</feature>
<feature type="domain" description="Cell envelope-related transcriptional attenuator" evidence="3">
    <location>
        <begin position="68"/>
        <end position="213"/>
    </location>
</feature>
<name>A0A7Z0CPW8_9ACTN</name>
<evidence type="ECO:0000256" key="1">
    <source>
        <dbReference type="ARBA" id="ARBA00006068"/>
    </source>
</evidence>
<evidence type="ECO:0000256" key="2">
    <source>
        <dbReference type="SAM" id="SignalP"/>
    </source>
</evidence>
<reference evidence="4 5" key="1">
    <citation type="submission" date="2020-07" db="EMBL/GenBank/DDBJ databases">
        <title>Sequencing the genomes of 1000 actinobacteria strains.</title>
        <authorList>
            <person name="Klenk H.-P."/>
        </authorList>
    </citation>
    <scope>NUCLEOTIDE SEQUENCE [LARGE SCALE GENOMIC DNA]</scope>
    <source>
        <strain evidence="4 5">DSM 15131</strain>
    </source>
</reference>
<gene>
    <name evidence="4" type="ORF">BJ993_003833</name>
</gene>
<comment type="caution">
    <text evidence="4">The sequence shown here is derived from an EMBL/GenBank/DDBJ whole genome shotgun (WGS) entry which is preliminary data.</text>
</comment>
<feature type="signal peptide" evidence="2">
    <location>
        <begin position="1"/>
        <end position="22"/>
    </location>
</feature>